<dbReference type="Gene3D" id="3.30.160.390">
    <property type="entry name" value="Integrase, DNA-binding domain"/>
    <property type="match status" value="1"/>
</dbReference>
<organism evidence="8 9">
    <name type="scientific">Methylorubrum aminovorans</name>
    <dbReference type="NCBI Taxonomy" id="269069"/>
    <lineage>
        <taxon>Bacteria</taxon>
        <taxon>Pseudomonadati</taxon>
        <taxon>Pseudomonadota</taxon>
        <taxon>Alphaproteobacteria</taxon>
        <taxon>Hyphomicrobiales</taxon>
        <taxon>Methylobacteriaceae</taxon>
        <taxon>Methylorubrum</taxon>
    </lineage>
</organism>
<evidence type="ECO:0000313" key="9">
    <source>
        <dbReference type="Proteomes" id="UP001055039"/>
    </source>
</evidence>
<keyword evidence="9" id="KW-1185">Reference proteome</keyword>
<evidence type="ECO:0000256" key="2">
    <source>
        <dbReference type="ARBA" id="ARBA00022908"/>
    </source>
</evidence>
<evidence type="ECO:0000256" key="3">
    <source>
        <dbReference type="ARBA" id="ARBA00023125"/>
    </source>
</evidence>
<dbReference type="Pfam" id="PF13356">
    <property type="entry name" value="Arm-DNA-bind_3"/>
    <property type="match status" value="1"/>
</dbReference>
<gene>
    <name evidence="8" type="primary">intA</name>
    <name evidence="8" type="ORF">LNAOJCKE_2282</name>
</gene>
<dbReference type="InterPro" id="IPR010998">
    <property type="entry name" value="Integrase_recombinase_N"/>
</dbReference>
<dbReference type="Pfam" id="PF22022">
    <property type="entry name" value="Phage_int_M"/>
    <property type="match status" value="1"/>
</dbReference>
<evidence type="ECO:0000259" key="7">
    <source>
        <dbReference type="PROSITE" id="PS51900"/>
    </source>
</evidence>
<feature type="domain" description="Tyr recombinase" evidence="6">
    <location>
        <begin position="207"/>
        <end position="391"/>
    </location>
</feature>
<dbReference type="PANTHER" id="PTHR30629:SF2">
    <property type="entry name" value="PROPHAGE INTEGRASE INTS-RELATED"/>
    <property type="match status" value="1"/>
</dbReference>
<evidence type="ECO:0000259" key="6">
    <source>
        <dbReference type="PROSITE" id="PS51898"/>
    </source>
</evidence>
<comment type="caution">
    <text evidence="8">The sequence shown here is derived from an EMBL/GenBank/DDBJ whole genome shotgun (WGS) entry which is preliminary data.</text>
</comment>
<sequence length="428" mass="48139">MPTINKLTAKQIVTLPLGLHSDGGNLYLSVRPGGSRQWVMRYRFGGRQRELGLGGAGSHALTLAAARTAAEEIRSQIRQGVDPLAKREADVKVLRIPTFREAMDDFIKRSESTWKSKKSAPQWRASLDTHAAALMKRPVDQIDTSDVIAVLDPIWSRLPETAKRVRGRIEAILSMAKTCGFRSGENPAAWRDNLKNVFPAKPKLVRGHFKAMDHDEIPAFMTQLRATDSMSALALEWIILTVLRPGVGVSARWSEIDRKSGTWTIKAERMKSRKEAALVGEDHVVPLCDRALDLLDRVEALRLTNKGDELLFPSQKLKPLSLTALEHCRERMGVYVTTHGFRATFRTWASSATFHEVELAEKALGHLVGDETERAYNRGHLLEKRRRLMADWADHLAGTLTPKKNPFVIQGSAIPRQVVDEMRRRWAR</sequence>
<evidence type="ECO:0000256" key="5">
    <source>
        <dbReference type="PROSITE-ProRule" id="PRU01248"/>
    </source>
</evidence>
<dbReference type="Pfam" id="PF00589">
    <property type="entry name" value="Phage_integrase"/>
    <property type="match status" value="1"/>
</dbReference>
<dbReference type="RefSeq" id="WP_238224525.1">
    <property type="nucleotide sequence ID" value="NZ_BAAADH010000104.1"/>
</dbReference>
<dbReference type="PROSITE" id="PS51898">
    <property type="entry name" value="TYR_RECOMBINASE"/>
    <property type="match status" value="1"/>
</dbReference>
<dbReference type="InterPro" id="IPR002104">
    <property type="entry name" value="Integrase_catalytic"/>
</dbReference>
<dbReference type="EMBL" id="BPRC01000006">
    <property type="protein sequence ID" value="GJE65074.1"/>
    <property type="molecule type" value="Genomic_DNA"/>
</dbReference>
<dbReference type="InterPro" id="IPR053876">
    <property type="entry name" value="Phage_int_M"/>
</dbReference>
<dbReference type="Proteomes" id="UP001055039">
    <property type="component" value="Unassembled WGS sequence"/>
</dbReference>
<name>A0ABQ4UDB8_9HYPH</name>
<reference evidence="8" key="2">
    <citation type="submission" date="2021-08" db="EMBL/GenBank/DDBJ databases">
        <authorList>
            <person name="Tani A."/>
            <person name="Ola A."/>
            <person name="Ogura Y."/>
            <person name="Katsura K."/>
            <person name="Hayashi T."/>
        </authorList>
    </citation>
    <scope>NUCLEOTIDE SEQUENCE</scope>
    <source>
        <strain evidence="8">NBRC 15686</strain>
    </source>
</reference>
<dbReference type="SUPFAM" id="SSF56349">
    <property type="entry name" value="DNA breaking-rejoining enzymes"/>
    <property type="match status" value="1"/>
</dbReference>
<dbReference type="InterPro" id="IPR038488">
    <property type="entry name" value="Integrase_DNA-bd_sf"/>
</dbReference>
<feature type="domain" description="Core-binding (CB)" evidence="7">
    <location>
        <begin position="97"/>
        <end position="177"/>
    </location>
</feature>
<dbReference type="InterPro" id="IPR050808">
    <property type="entry name" value="Phage_Integrase"/>
</dbReference>
<protein>
    <submittedName>
        <fullName evidence="8">Prophage integrase IntA</fullName>
    </submittedName>
</protein>
<reference evidence="8" key="1">
    <citation type="journal article" date="2021" name="Front. Microbiol.">
        <title>Comprehensive Comparative Genomics and Phenotyping of Methylobacterium Species.</title>
        <authorList>
            <person name="Alessa O."/>
            <person name="Ogura Y."/>
            <person name="Fujitani Y."/>
            <person name="Takami H."/>
            <person name="Hayashi T."/>
            <person name="Sahin N."/>
            <person name="Tani A."/>
        </authorList>
    </citation>
    <scope>NUCLEOTIDE SEQUENCE</scope>
    <source>
        <strain evidence="8">NBRC 15686</strain>
    </source>
</reference>
<dbReference type="InterPro" id="IPR011010">
    <property type="entry name" value="DNA_brk_join_enz"/>
</dbReference>
<proteinExistence type="inferred from homology"/>
<dbReference type="CDD" id="cd00801">
    <property type="entry name" value="INT_P4_C"/>
    <property type="match status" value="1"/>
</dbReference>
<evidence type="ECO:0000313" key="8">
    <source>
        <dbReference type="EMBL" id="GJE65074.1"/>
    </source>
</evidence>
<dbReference type="PANTHER" id="PTHR30629">
    <property type="entry name" value="PROPHAGE INTEGRASE"/>
    <property type="match status" value="1"/>
</dbReference>
<keyword evidence="3 5" id="KW-0238">DNA-binding</keyword>
<comment type="similarity">
    <text evidence="1">Belongs to the 'phage' integrase family.</text>
</comment>
<dbReference type="PROSITE" id="PS51900">
    <property type="entry name" value="CB"/>
    <property type="match status" value="1"/>
</dbReference>
<keyword evidence="4" id="KW-0233">DNA recombination</keyword>
<dbReference type="InterPro" id="IPR013762">
    <property type="entry name" value="Integrase-like_cat_sf"/>
</dbReference>
<dbReference type="InterPro" id="IPR044068">
    <property type="entry name" value="CB"/>
</dbReference>
<keyword evidence="2" id="KW-0229">DNA integration</keyword>
<dbReference type="InterPro" id="IPR025166">
    <property type="entry name" value="Integrase_DNA_bind_dom"/>
</dbReference>
<dbReference type="Gene3D" id="1.10.150.130">
    <property type="match status" value="1"/>
</dbReference>
<dbReference type="Gene3D" id="1.10.443.10">
    <property type="entry name" value="Intergrase catalytic core"/>
    <property type="match status" value="1"/>
</dbReference>
<evidence type="ECO:0000256" key="1">
    <source>
        <dbReference type="ARBA" id="ARBA00008857"/>
    </source>
</evidence>
<evidence type="ECO:0000256" key="4">
    <source>
        <dbReference type="ARBA" id="ARBA00023172"/>
    </source>
</evidence>
<accession>A0ABQ4UDB8</accession>